<evidence type="ECO:0000313" key="1">
    <source>
        <dbReference type="EMBL" id="KAF9406147.1"/>
    </source>
</evidence>
<sequence>MRRLLPYKESLVSHPRYHTHAPTYRITSSVTLFINISRNTLGKAHRTPAVGLLTVLSWAKDLERTIWVLDIRSNH</sequence>
<dbReference type="EMBL" id="JACKWZ010000635">
    <property type="protein sequence ID" value="KAF9406147.1"/>
    <property type="molecule type" value="Genomic_DNA"/>
</dbReference>
<organism evidence="1 2">
    <name type="scientific">Spodoptera exigua</name>
    <name type="common">Beet armyworm</name>
    <name type="synonym">Noctua fulgens</name>
    <dbReference type="NCBI Taxonomy" id="7107"/>
    <lineage>
        <taxon>Eukaryota</taxon>
        <taxon>Metazoa</taxon>
        <taxon>Ecdysozoa</taxon>
        <taxon>Arthropoda</taxon>
        <taxon>Hexapoda</taxon>
        <taxon>Insecta</taxon>
        <taxon>Pterygota</taxon>
        <taxon>Neoptera</taxon>
        <taxon>Endopterygota</taxon>
        <taxon>Lepidoptera</taxon>
        <taxon>Glossata</taxon>
        <taxon>Ditrysia</taxon>
        <taxon>Noctuoidea</taxon>
        <taxon>Noctuidae</taxon>
        <taxon>Amphipyrinae</taxon>
        <taxon>Spodoptera</taxon>
    </lineage>
</organism>
<protein>
    <submittedName>
        <fullName evidence="1">Uncharacterized protein</fullName>
    </submittedName>
</protein>
<dbReference type="AlphaFoldDB" id="A0A835G4V4"/>
<reference evidence="1" key="1">
    <citation type="submission" date="2020-08" db="EMBL/GenBank/DDBJ databases">
        <title>Spodoptera exigua strain:BAW_Kor-Di-RS1 Genome sequencing and assembly.</title>
        <authorList>
            <person name="Kim J."/>
            <person name="Nam H.Y."/>
            <person name="Kwon M."/>
            <person name="Choi J.H."/>
            <person name="Cho S.R."/>
            <person name="Kim G.-H."/>
        </authorList>
    </citation>
    <scope>NUCLEOTIDE SEQUENCE</scope>
    <source>
        <strain evidence="1">BAW_Kor-Di-RS1</strain>
        <tissue evidence="1">Whole-body</tissue>
    </source>
</reference>
<proteinExistence type="predicted"/>
<evidence type="ECO:0000313" key="2">
    <source>
        <dbReference type="Proteomes" id="UP000648187"/>
    </source>
</evidence>
<name>A0A835G4V4_SPOEX</name>
<gene>
    <name evidence="1" type="ORF">HW555_013379</name>
</gene>
<keyword evidence="2" id="KW-1185">Reference proteome</keyword>
<dbReference type="Proteomes" id="UP000648187">
    <property type="component" value="Unassembled WGS sequence"/>
</dbReference>
<accession>A0A835G4V4</accession>
<comment type="caution">
    <text evidence="1">The sequence shown here is derived from an EMBL/GenBank/DDBJ whole genome shotgun (WGS) entry which is preliminary data.</text>
</comment>